<dbReference type="EC" id="3.1.4.14" evidence="5"/>
<dbReference type="Pfam" id="PF04336">
    <property type="entry name" value="ACP_PD"/>
    <property type="match status" value="1"/>
</dbReference>
<dbReference type="PANTHER" id="PTHR38764:SF1">
    <property type="entry name" value="ACYL CARRIER PROTEIN PHOSPHODIESTERASE"/>
    <property type="match status" value="1"/>
</dbReference>
<keyword evidence="4" id="KW-0275">Fatty acid biosynthesis</keyword>
<dbReference type="GO" id="GO:0008770">
    <property type="term" value="F:[acyl-carrier-protein] phosphodiesterase activity"/>
    <property type="evidence" value="ECO:0007669"/>
    <property type="project" value="UniProtKB-EC"/>
</dbReference>
<evidence type="ECO:0000313" key="6">
    <source>
        <dbReference type="Proteomes" id="UP000092504"/>
    </source>
</evidence>
<keyword evidence="3" id="KW-0443">Lipid metabolism</keyword>
<evidence type="ECO:0000256" key="2">
    <source>
        <dbReference type="ARBA" id="ARBA00022801"/>
    </source>
</evidence>
<dbReference type="PANTHER" id="PTHR38764">
    <property type="entry name" value="ACYL CARRIER PROTEIN PHOSPHODIESTERASE"/>
    <property type="match status" value="1"/>
</dbReference>
<evidence type="ECO:0000256" key="3">
    <source>
        <dbReference type="ARBA" id="ARBA00023098"/>
    </source>
</evidence>
<keyword evidence="4" id="KW-0276">Fatty acid metabolism</keyword>
<organism evidence="5 6">
    <name type="scientific">Halomonas elongata</name>
    <dbReference type="NCBI Taxonomy" id="2746"/>
    <lineage>
        <taxon>Bacteria</taxon>
        <taxon>Pseudomonadati</taxon>
        <taxon>Pseudomonadota</taxon>
        <taxon>Gammaproteobacteria</taxon>
        <taxon>Oceanospirillales</taxon>
        <taxon>Halomonadaceae</taxon>
        <taxon>Halomonas</taxon>
    </lineage>
</organism>
<evidence type="ECO:0000313" key="5">
    <source>
        <dbReference type="EMBL" id="OBX36338.1"/>
    </source>
</evidence>
<dbReference type="GO" id="GO:0006633">
    <property type="term" value="P:fatty acid biosynthetic process"/>
    <property type="evidence" value="ECO:0007669"/>
    <property type="project" value="UniProtKB-KW"/>
</dbReference>
<keyword evidence="2 5" id="KW-0378">Hydrolase</keyword>
<dbReference type="PATRIC" id="fig|2746.7.peg.702"/>
<name>A0A1B8P279_HALEL</name>
<proteinExistence type="predicted"/>
<dbReference type="EMBL" id="MAJD01000001">
    <property type="protein sequence ID" value="OBX36338.1"/>
    <property type="molecule type" value="Genomic_DNA"/>
</dbReference>
<evidence type="ECO:0000256" key="1">
    <source>
        <dbReference type="ARBA" id="ARBA00022516"/>
    </source>
</evidence>
<reference evidence="5 6" key="1">
    <citation type="submission" date="2016-06" db="EMBL/GenBank/DDBJ databases">
        <title>Genome sequence of halotolerant plant growth promoting strain of Halomonas elongata HEK1 isolated from salterns of Rann of Kutch, Gujarat, India.</title>
        <authorList>
            <person name="Gaba S."/>
            <person name="Singh R.N."/>
            <person name="Abrol S."/>
            <person name="Kaushik R."/>
            <person name="Saxena A.K."/>
        </authorList>
    </citation>
    <scope>NUCLEOTIDE SEQUENCE [LARGE SCALE GENOMIC DNA]</scope>
    <source>
        <strain evidence="5 6">HEK1</strain>
    </source>
</reference>
<dbReference type="RefSeq" id="WP_065240553.1">
    <property type="nucleotide sequence ID" value="NZ_CP142770.1"/>
</dbReference>
<evidence type="ECO:0000256" key="4">
    <source>
        <dbReference type="ARBA" id="ARBA00023160"/>
    </source>
</evidence>
<dbReference type="AlphaFoldDB" id="A0A1B8P279"/>
<accession>A0A1B8P279</accession>
<dbReference type="InterPro" id="IPR007431">
    <property type="entry name" value="ACP_PD"/>
</dbReference>
<comment type="caution">
    <text evidence="5">The sequence shown here is derived from an EMBL/GenBank/DDBJ whole genome shotgun (WGS) entry which is preliminary data.</text>
</comment>
<dbReference type="Proteomes" id="UP000092504">
    <property type="component" value="Unassembled WGS sequence"/>
</dbReference>
<keyword evidence="1" id="KW-0444">Lipid biosynthesis</keyword>
<sequence length="187" mass="21156">MNFLAHGWLARGGTDDFLYGNLIADGVKGADLDAWGTDIARGIRHHRRVDAYVDAHPVVRDARARAPSPQRRYAGIALDLLWDHFLARHLEVGERDALVGRCYRVLDGRVAPRRLEAMMPALIRQDWLRGYADFSFTCRAVAGVGRRIDGPNQLARLVPWMERDYGHLAREFESLWNDLEAELGVAP</sequence>
<protein>
    <submittedName>
        <fullName evidence="5">Acyl carrier protein phosphodiesterase</fullName>
        <ecNumber evidence="5">3.1.4.14</ecNumber>
    </submittedName>
</protein>
<gene>
    <name evidence="5" type="primary">acpH</name>
    <name evidence="5" type="ORF">A8U91_00680</name>
</gene>